<dbReference type="KEGG" id="amaq:GO499_01605"/>
<keyword evidence="2" id="KW-1185">Reference proteome</keyword>
<dbReference type="AlphaFoldDB" id="A0A6P1SW25"/>
<proteinExistence type="predicted"/>
<protein>
    <submittedName>
        <fullName evidence="1">Propanediol utilization protein</fullName>
    </submittedName>
</protein>
<evidence type="ECO:0000313" key="1">
    <source>
        <dbReference type="EMBL" id="QHQ33967.1"/>
    </source>
</evidence>
<evidence type="ECO:0000313" key="2">
    <source>
        <dbReference type="Proteomes" id="UP000464495"/>
    </source>
</evidence>
<gene>
    <name evidence="1" type="ORF">GO499_01605</name>
</gene>
<dbReference type="EMBL" id="CP046620">
    <property type="protein sequence ID" value="QHQ33967.1"/>
    <property type="molecule type" value="Genomic_DNA"/>
</dbReference>
<dbReference type="RefSeq" id="WP_161860539.1">
    <property type="nucleotide sequence ID" value="NZ_CP046620.1"/>
</dbReference>
<name>A0A6P1SW25_9RHOB</name>
<organism evidence="1 2">
    <name type="scientific">Algicella marina</name>
    <dbReference type="NCBI Taxonomy" id="2683284"/>
    <lineage>
        <taxon>Bacteria</taxon>
        <taxon>Pseudomonadati</taxon>
        <taxon>Pseudomonadota</taxon>
        <taxon>Alphaproteobacteria</taxon>
        <taxon>Rhodobacterales</taxon>
        <taxon>Paracoccaceae</taxon>
        <taxon>Algicella</taxon>
    </lineage>
</organism>
<sequence>MPDRGWRKATRTGHFGEFLQGRLGPDGPVALITLPCSASSVTAAWRPGGPFFCHAPGLRFPPETYRTLFRAVLGTVPNGRLVLRSSLPAGHGCGVSTASLLAVLQVLGEDITAASTALTLAVEGATDPLMLAEPSRHLWASRRGESLALMPSPPVFDIVGGFLGPSQRTRAEDSTFADISDLATAWPAAAGAGDRAALAALATASATRNRALRGGPDLAPLLAATDDLGALGLACAHTGSAVALLFAPDGIPATARPRLRALGLTGIRSFRSGGTP</sequence>
<dbReference type="Proteomes" id="UP000464495">
    <property type="component" value="Chromosome"/>
</dbReference>
<accession>A0A6P1SW25</accession>
<reference evidence="1 2" key="1">
    <citation type="submission" date="2019-12" db="EMBL/GenBank/DDBJ databases">
        <title>Complete genome sequence of Algicella marina strain 9Alg 56(T) isolated from the red alga Tichocarpus crinitus.</title>
        <authorList>
            <person name="Kim S.-G."/>
            <person name="Nedashkovskaya O.I."/>
        </authorList>
    </citation>
    <scope>NUCLEOTIDE SEQUENCE [LARGE SCALE GENOMIC DNA]</scope>
    <source>
        <strain evidence="1 2">9Alg 56</strain>
    </source>
</reference>